<dbReference type="AlphaFoldDB" id="A0A430A3R2"/>
<dbReference type="InterPro" id="IPR029045">
    <property type="entry name" value="ClpP/crotonase-like_dom_sf"/>
</dbReference>
<dbReference type="Pfam" id="PF03572">
    <property type="entry name" value="Peptidase_S41"/>
    <property type="match status" value="1"/>
</dbReference>
<evidence type="ECO:0000313" key="2">
    <source>
        <dbReference type="EMBL" id="RSU01228.1"/>
    </source>
</evidence>
<dbReference type="InterPro" id="IPR005151">
    <property type="entry name" value="Tail-specific_protease"/>
</dbReference>
<dbReference type="PANTHER" id="PTHR32060">
    <property type="entry name" value="TAIL-SPECIFIC PROTEASE"/>
    <property type="match status" value="1"/>
</dbReference>
<reference evidence="2 3" key="1">
    <citation type="submission" date="2017-05" db="EMBL/GenBank/DDBJ databases">
        <title>Vagococcus spp. assemblies.</title>
        <authorList>
            <person name="Gulvik C.A."/>
        </authorList>
    </citation>
    <scope>NUCLEOTIDE SEQUENCE [LARGE SCALE GENOMIC DNA]</scope>
    <source>
        <strain evidence="2 3">NCFB 2497</strain>
    </source>
</reference>
<dbReference type="GO" id="GO:0008236">
    <property type="term" value="F:serine-type peptidase activity"/>
    <property type="evidence" value="ECO:0007669"/>
    <property type="project" value="InterPro"/>
</dbReference>
<comment type="caution">
    <text evidence="2">The sequence shown here is derived from an EMBL/GenBank/DDBJ whole genome shotgun (WGS) entry which is preliminary data.</text>
</comment>
<dbReference type="SMART" id="SM00245">
    <property type="entry name" value="TSPc"/>
    <property type="match status" value="1"/>
</dbReference>
<dbReference type="GO" id="GO:0004175">
    <property type="term" value="F:endopeptidase activity"/>
    <property type="evidence" value="ECO:0007669"/>
    <property type="project" value="TreeGrafter"/>
</dbReference>
<evidence type="ECO:0000259" key="1">
    <source>
        <dbReference type="SMART" id="SM00245"/>
    </source>
</evidence>
<dbReference type="GO" id="GO:0006508">
    <property type="term" value="P:proteolysis"/>
    <property type="evidence" value="ECO:0007669"/>
    <property type="project" value="InterPro"/>
</dbReference>
<name>A0A430A3R2_9ENTE</name>
<organism evidence="2 3">
    <name type="scientific">Vagococcus fluvialis</name>
    <dbReference type="NCBI Taxonomy" id="2738"/>
    <lineage>
        <taxon>Bacteria</taxon>
        <taxon>Bacillati</taxon>
        <taxon>Bacillota</taxon>
        <taxon>Bacilli</taxon>
        <taxon>Lactobacillales</taxon>
        <taxon>Enterococcaceae</taxon>
        <taxon>Vagococcus</taxon>
    </lineage>
</organism>
<dbReference type="Gene3D" id="3.90.226.10">
    <property type="entry name" value="2-enoyl-CoA Hydratase, Chain A, domain 1"/>
    <property type="match status" value="1"/>
</dbReference>
<dbReference type="PANTHER" id="PTHR32060:SF22">
    <property type="entry name" value="CARBOXYL-TERMINAL-PROCESSING PEPTIDASE 3, CHLOROPLASTIC"/>
    <property type="match status" value="1"/>
</dbReference>
<evidence type="ECO:0000313" key="3">
    <source>
        <dbReference type="Proteomes" id="UP000288197"/>
    </source>
</evidence>
<accession>A0A430A3R2</accession>
<dbReference type="OrthoDB" id="9812068at2"/>
<dbReference type="CDD" id="cd06567">
    <property type="entry name" value="Peptidase_S41"/>
    <property type="match status" value="1"/>
</dbReference>
<sequence length="428" mass="50132">MLMKEVENQISDILKINHYVLNLFPYWEDELLKEWDKEITNLVLKVSGNIDLNNFYKKLMKLSSLLNDGHTLVYLPEKIKETFTYFPFKLAIIEDNLVIVECEDKYQEYLFKPIKKLNNFSDTEFRDLCITYGWRSNREFSINLLQSETSFLIEEDILDLEFIDNSKNEFKLIDKKYEGKSTYIKQLPKEAKILHDSEEILIAKINKKILVKINHFMTEEVVTNFYKYAKDYLKAEEIIFDLRNNLGGNSGFADAIYQGFIDEAIEMEKAYHQVINSERVASATMNLYNIKDDTAKKEYKEFYEVLKHQYLEVTIEKSNFKQYQGLLKLVKVKILQNRMTYSSAENFIINFDSNKRALLIGENTAGSTGQPAWIKLKTGGMFMITAKRVEYPNGKIHHNIGIKPDVFIQEKLEDKINNVDSVLNFALS</sequence>
<keyword evidence="3" id="KW-1185">Reference proteome</keyword>
<protein>
    <recommendedName>
        <fullName evidence="1">Tail specific protease domain-containing protein</fullName>
    </recommendedName>
</protein>
<proteinExistence type="predicted"/>
<gene>
    <name evidence="2" type="ORF">CBF32_08775</name>
</gene>
<dbReference type="SUPFAM" id="SSF52096">
    <property type="entry name" value="ClpP/crotonase"/>
    <property type="match status" value="1"/>
</dbReference>
<feature type="domain" description="Tail specific protease" evidence="1">
    <location>
        <begin position="165"/>
        <end position="409"/>
    </location>
</feature>
<dbReference type="Proteomes" id="UP000288197">
    <property type="component" value="Unassembled WGS sequence"/>
</dbReference>
<dbReference type="EMBL" id="NGJX01000008">
    <property type="protein sequence ID" value="RSU01228.1"/>
    <property type="molecule type" value="Genomic_DNA"/>
</dbReference>